<dbReference type="AlphaFoldDB" id="A0A9D4GUF2"/>
<evidence type="ECO:0000313" key="1">
    <source>
        <dbReference type="EMBL" id="KAH3823629.1"/>
    </source>
</evidence>
<organism evidence="1 2">
    <name type="scientific">Dreissena polymorpha</name>
    <name type="common">Zebra mussel</name>
    <name type="synonym">Mytilus polymorpha</name>
    <dbReference type="NCBI Taxonomy" id="45954"/>
    <lineage>
        <taxon>Eukaryota</taxon>
        <taxon>Metazoa</taxon>
        <taxon>Spiralia</taxon>
        <taxon>Lophotrochozoa</taxon>
        <taxon>Mollusca</taxon>
        <taxon>Bivalvia</taxon>
        <taxon>Autobranchia</taxon>
        <taxon>Heteroconchia</taxon>
        <taxon>Euheterodonta</taxon>
        <taxon>Imparidentia</taxon>
        <taxon>Neoheterodontei</taxon>
        <taxon>Myida</taxon>
        <taxon>Dreissenoidea</taxon>
        <taxon>Dreissenidae</taxon>
        <taxon>Dreissena</taxon>
    </lineage>
</organism>
<evidence type="ECO:0008006" key="3">
    <source>
        <dbReference type="Google" id="ProtNLM"/>
    </source>
</evidence>
<reference evidence="1" key="2">
    <citation type="submission" date="2020-11" db="EMBL/GenBank/DDBJ databases">
        <authorList>
            <person name="McCartney M.A."/>
            <person name="Auch B."/>
            <person name="Kono T."/>
            <person name="Mallez S."/>
            <person name="Becker A."/>
            <person name="Gohl D.M."/>
            <person name="Silverstein K.A.T."/>
            <person name="Koren S."/>
            <person name="Bechman K.B."/>
            <person name="Herman A."/>
            <person name="Abrahante J.E."/>
            <person name="Garbe J."/>
        </authorList>
    </citation>
    <scope>NUCLEOTIDE SEQUENCE</scope>
    <source>
        <strain evidence="1">Duluth1</strain>
        <tissue evidence="1">Whole animal</tissue>
    </source>
</reference>
<dbReference type="EMBL" id="JAIWYP010000005">
    <property type="protein sequence ID" value="KAH3823629.1"/>
    <property type="molecule type" value="Genomic_DNA"/>
</dbReference>
<keyword evidence="2" id="KW-1185">Reference proteome</keyword>
<gene>
    <name evidence="1" type="ORF">DPMN_125439</name>
</gene>
<accession>A0A9D4GUF2</accession>
<protein>
    <recommendedName>
        <fullName evidence="3">Reverse transcriptase</fullName>
    </recommendedName>
</protein>
<dbReference type="Proteomes" id="UP000828390">
    <property type="component" value="Unassembled WGS sequence"/>
</dbReference>
<sequence>MYLSLQDRELYLIFIVFQNAFDRVWLQCLWRVLHHYGIHPKLDQSDRKPVQENAKRHNSRKRLVLKSNRCTTRLHIITGSIKDIYQEHYEEATRRTGRLRSFYEWQND</sequence>
<proteinExistence type="predicted"/>
<evidence type="ECO:0000313" key="2">
    <source>
        <dbReference type="Proteomes" id="UP000828390"/>
    </source>
</evidence>
<comment type="caution">
    <text evidence="1">The sequence shown here is derived from an EMBL/GenBank/DDBJ whole genome shotgun (WGS) entry which is preliminary data.</text>
</comment>
<reference evidence="1" key="1">
    <citation type="journal article" date="2019" name="bioRxiv">
        <title>The Genome of the Zebra Mussel, Dreissena polymorpha: A Resource for Invasive Species Research.</title>
        <authorList>
            <person name="McCartney M.A."/>
            <person name="Auch B."/>
            <person name="Kono T."/>
            <person name="Mallez S."/>
            <person name="Zhang Y."/>
            <person name="Obille A."/>
            <person name="Becker A."/>
            <person name="Abrahante J.E."/>
            <person name="Garbe J."/>
            <person name="Badalamenti J.P."/>
            <person name="Herman A."/>
            <person name="Mangelson H."/>
            <person name="Liachko I."/>
            <person name="Sullivan S."/>
            <person name="Sone E.D."/>
            <person name="Koren S."/>
            <person name="Silverstein K.A.T."/>
            <person name="Beckman K.B."/>
            <person name="Gohl D.M."/>
        </authorList>
    </citation>
    <scope>NUCLEOTIDE SEQUENCE</scope>
    <source>
        <strain evidence="1">Duluth1</strain>
        <tissue evidence="1">Whole animal</tissue>
    </source>
</reference>
<name>A0A9D4GUF2_DREPO</name>